<dbReference type="RefSeq" id="WP_076647094.1">
    <property type="nucleotide sequence ID" value="NZ_FTPS01000001.1"/>
</dbReference>
<evidence type="ECO:0000313" key="1">
    <source>
        <dbReference type="EMBL" id="SIT76684.1"/>
    </source>
</evidence>
<name>A0A1R3WHG3_9RHOB</name>
<organism evidence="1 2">
    <name type="scientific">Pontibaca methylaminivorans</name>
    <dbReference type="NCBI Taxonomy" id="515897"/>
    <lineage>
        <taxon>Bacteria</taxon>
        <taxon>Pseudomonadati</taxon>
        <taxon>Pseudomonadota</taxon>
        <taxon>Alphaproteobacteria</taxon>
        <taxon>Rhodobacterales</taxon>
        <taxon>Roseobacteraceae</taxon>
        <taxon>Pontibaca</taxon>
    </lineage>
</organism>
<dbReference type="Proteomes" id="UP000192455">
    <property type="component" value="Unassembled WGS sequence"/>
</dbReference>
<gene>
    <name evidence="1" type="ORF">SAMN05421849_0572</name>
</gene>
<protein>
    <recommendedName>
        <fullName evidence="3">Lipoprotein</fullName>
    </recommendedName>
</protein>
<evidence type="ECO:0000313" key="2">
    <source>
        <dbReference type="Proteomes" id="UP000192455"/>
    </source>
</evidence>
<dbReference type="EMBL" id="FTPS01000001">
    <property type="protein sequence ID" value="SIT76684.1"/>
    <property type="molecule type" value="Genomic_DNA"/>
</dbReference>
<evidence type="ECO:0008006" key="3">
    <source>
        <dbReference type="Google" id="ProtNLM"/>
    </source>
</evidence>
<accession>A0A1R3WHG3</accession>
<dbReference type="AlphaFoldDB" id="A0A1R3WHG3"/>
<sequence length="145" mass="16274">MRAALLLTCFTLAACGAEPEPESKPGSRARFDSYPHLLFTAVEMACSSPAQHFERPERDRVECREYLPPEPTAALILMHDGTPEDLPQVVMRFDTRAEASGWLVENDLFVNVPRRGSTALELRDADAPPRRTLHRLYRDAGGRPE</sequence>
<reference evidence="1 2" key="1">
    <citation type="submission" date="2017-01" db="EMBL/GenBank/DDBJ databases">
        <authorList>
            <person name="Mah S.A."/>
            <person name="Swanson W.J."/>
            <person name="Moy G.W."/>
            <person name="Vacquier V.D."/>
        </authorList>
    </citation>
    <scope>NUCLEOTIDE SEQUENCE [LARGE SCALE GENOMIC DNA]</scope>
    <source>
        <strain evidence="1 2">DSM 21219</strain>
    </source>
</reference>
<dbReference type="OrthoDB" id="7724709at2"/>
<keyword evidence="2" id="KW-1185">Reference proteome</keyword>
<proteinExistence type="predicted"/>
<dbReference type="PROSITE" id="PS51257">
    <property type="entry name" value="PROKAR_LIPOPROTEIN"/>
    <property type="match status" value="1"/>
</dbReference>